<keyword evidence="2" id="KW-1133">Transmembrane helix</keyword>
<sequence length="260" mass="27616">MNPLQLLRLLFVAATLAVDAAFFAAAEKFGARSIPGVLLLGVILAQCGAVAIYLGLSPRRLLTFRLAACSGAAVLAALLMARLTPLAWPIWLATLAALITMIAGPILASRLLTAERRQFSLAEILGLMTLIAVFCAAFRSLPWQIEYAGLALGCITALATITWVAAWLIATGRNGPLAQASLIIIAFVLGQLMGTLDASPAAGFFASTIFTAMAVYYLIWMLVEKHGLRKPETEPVEEELDDDPGPVLLPLARDAASSIR</sequence>
<dbReference type="RefSeq" id="WP_186767614.1">
    <property type="nucleotide sequence ID" value="NZ_SJPF01000003.1"/>
</dbReference>
<feature type="transmembrane region" description="Helical" evidence="2">
    <location>
        <begin position="202"/>
        <end position="223"/>
    </location>
</feature>
<protein>
    <submittedName>
        <fullName evidence="3">Uncharacterized protein</fullName>
    </submittedName>
</protein>
<accession>A0A5C5V2H9</accession>
<dbReference type="AlphaFoldDB" id="A0A5C5V2H9"/>
<feature type="transmembrane region" description="Helical" evidence="2">
    <location>
        <begin position="120"/>
        <end position="141"/>
    </location>
</feature>
<gene>
    <name evidence="3" type="ORF">Enr8_24930</name>
</gene>
<dbReference type="Proteomes" id="UP000318878">
    <property type="component" value="Unassembled WGS sequence"/>
</dbReference>
<dbReference type="EMBL" id="SJPF01000003">
    <property type="protein sequence ID" value="TWT32688.1"/>
    <property type="molecule type" value="Genomic_DNA"/>
</dbReference>
<keyword evidence="2" id="KW-0472">Membrane</keyword>
<evidence type="ECO:0000313" key="3">
    <source>
        <dbReference type="EMBL" id="TWT32688.1"/>
    </source>
</evidence>
<evidence type="ECO:0000256" key="1">
    <source>
        <dbReference type="SAM" id="MobiDB-lite"/>
    </source>
</evidence>
<feature type="region of interest" description="Disordered" evidence="1">
    <location>
        <begin position="233"/>
        <end position="260"/>
    </location>
</feature>
<evidence type="ECO:0000313" key="4">
    <source>
        <dbReference type="Proteomes" id="UP000318878"/>
    </source>
</evidence>
<reference evidence="3 4" key="1">
    <citation type="submission" date="2019-02" db="EMBL/GenBank/DDBJ databases">
        <title>Deep-cultivation of Planctomycetes and their phenomic and genomic characterization uncovers novel biology.</title>
        <authorList>
            <person name="Wiegand S."/>
            <person name="Jogler M."/>
            <person name="Boedeker C."/>
            <person name="Pinto D."/>
            <person name="Vollmers J."/>
            <person name="Rivas-Marin E."/>
            <person name="Kohn T."/>
            <person name="Peeters S.H."/>
            <person name="Heuer A."/>
            <person name="Rast P."/>
            <person name="Oberbeckmann S."/>
            <person name="Bunk B."/>
            <person name="Jeske O."/>
            <person name="Meyerdierks A."/>
            <person name="Storesund J.E."/>
            <person name="Kallscheuer N."/>
            <person name="Luecker S."/>
            <person name="Lage O.M."/>
            <person name="Pohl T."/>
            <person name="Merkel B.J."/>
            <person name="Hornburger P."/>
            <person name="Mueller R.-W."/>
            <person name="Bruemmer F."/>
            <person name="Labrenz M."/>
            <person name="Spormann A.M."/>
            <person name="Op Den Camp H."/>
            <person name="Overmann J."/>
            <person name="Amann R."/>
            <person name="Jetten M.S.M."/>
            <person name="Mascher T."/>
            <person name="Medema M.H."/>
            <person name="Devos D.P."/>
            <person name="Kaster A.-K."/>
            <person name="Ovreas L."/>
            <person name="Rohde M."/>
            <person name="Galperin M.Y."/>
            <person name="Jogler C."/>
        </authorList>
    </citation>
    <scope>NUCLEOTIDE SEQUENCE [LARGE SCALE GENOMIC DNA]</scope>
    <source>
        <strain evidence="3 4">Enr8</strain>
    </source>
</reference>
<feature type="transmembrane region" description="Helical" evidence="2">
    <location>
        <begin position="177"/>
        <end position="196"/>
    </location>
</feature>
<name>A0A5C5V2H9_9BACT</name>
<feature type="transmembrane region" description="Helical" evidence="2">
    <location>
        <begin position="87"/>
        <end position="108"/>
    </location>
</feature>
<comment type="caution">
    <text evidence="3">The sequence shown here is derived from an EMBL/GenBank/DDBJ whole genome shotgun (WGS) entry which is preliminary data.</text>
</comment>
<organism evidence="3 4">
    <name type="scientific">Blastopirellula retiformator</name>
    <dbReference type="NCBI Taxonomy" id="2527970"/>
    <lineage>
        <taxon>Bacteria</taxon>
        <taxon>Pseudomonadati</taxon>
        <taxon>Planctomycetota</taxon>
        <taxon>Planctomycetia</taxon>
        <taxon>Pirellulales</taxon>
        <taxon>Pirellulaceae</taxon>
        <taxon>Blastopirellula</taxon>
    </lineage>
</organism>
<proteinExistence type="predicted"/>
<feature type="transmembrane region" description="Helical" evidence="2">
    <location>
        <begin position="63"/>
        <end position="81"/>
    </location>
</feature>
<feature type="compositionally biased region" description="Acidic residues" evidence="1">
    <location>
        <begin position="234"/>
        <end position="244"/>
    </location>
</feature>
<feature type="transmembrane region" description="Helical" evidence="2">
    <location>
        <begin position="147"/>
        <end position="170"/>
    </location>
</feature>
<keyword evidence="2" id="KW-0812">Transmembrane</keyword>
<keyword evidence="4" id="KW-1185">Reference proteome</keyword>
<evidence type="ECO:0000256" key="2">
    <source>
        <dbReference type="SAM" id="Phobius"/>
    </source>
</evidence>
<feature type="transmembrane region" description="Helical" evidence="2">
    <location>
        <begin position="36"/>
        <end position="56"/>
    </location>
</feature>